<dbReference type="VEuPathDB" id="TrichDB:TVAGG3_0384390"/>
<dbReference type="Pfam" id="PF00118">
    <property type="entry name" value="Cpn60_TCP1"/>
    <property type="match status" value="1"/>
</dbReference>
<gene>
    <name evidence="8" type="ORF">TVAG_466660</name>
</gene>
<dbReference type="SMR" id="A2FL92"/>
<dbReference type="GO" id="GO:0006457">
    <property type="term" value="P:protein folding"/>
    <property type="evidence" value="ECO:0000318"/>
    <property type="project" value="GO_Central"/>
</dbReference>
<keyword evidence="9" id="KW-1185">Reference proteome</keyword>
<keyword evidence="4 7" id="KW-0547">Nucleotide-binding</keyword>
<dbReference type="FunCoup" id="A2FL92">
    <property type="interactions" value="908"/>
</dbReference>
<dbReference type="VEuPathDB" id="TrichDB:TVAG_466660"/>
<dbReference type="InterPro" id="IPR002423">
    <property type="entry name" value="Cpn60/GroEL/TCP-1"/>
</dbReference>
<dbReference type="InterPro" id="IPR027410">
    <property type="entry name" value="TCP-1-like_intermed_sf"/>
</dbReference>
<dbReference type="FunFam" id="3.50.7.10:FF:000008">
    <property type="entry name" value="T-complex protein 1 subunit theta"/>
    <property type="match status" value="1"/>
</dbReference>
<keyword evidence="3" id="KW-0963">Cytoplasm</keyword>
<dbReference type="Gene3D" id="3.50.7.10">
    <property type="entry name" value="GroEL"/>
    <property type="match status" value="1"/>
</dbReference>
<name>A2FL92_TRIV3</name>
<dbReference type="OMA" id="WGLKYAV"/>
<dbReference type="SUPFAM" id="SSF54849">
    <property type="entry name" value="GroEL-intermediate domain like"/>
    <property type="match status" value="1"/>
</dbReference>
<dbReference type="InterPro" id="IPR017998">
    <property type="entry name" value="Chaperone_TCP-1"/>
</dbReference>
<dbReference type="PANTHER" id="PTHR11353">
    <property type="entry name" value="CHAPERONIN"/>
    <property type="match status" value="1"/>
</dbReference>
<dbReference type="GO" id="GO:0005832">
    <property type="term" value="C:chaperonin-containing T-complex"/>
    <property type="evidence" value="ECO:0000318"/>
    <property type="project" value="GO_Central"/>
</dbReference>
<dbReference type="OrthoDB" id="1748577at2759"/>
<dbReference type="KEGG" id="tva:4752039"/>
<dbReference type="eggNOG" id="KOG0362">
    <property type="taxonomic scope" value="Eukaryota"/>
</dbReference>
<comment type="subcellular location">
    <subcellularLocation>
        <location evidence="1">Cytoplasm</location>
    </subcellularLocation>
</comment>
<dbReference type="Proteomes" id="UP000001542">
    <property type="component" value="Unassembled WGS sequence"/>
</dbReference>
<reference evidence="8" key="1">
    <citation type="submission" date="2006-10" db="EMBL/GenBank/DDBJ databases">
        <authorList>
            <person name="Amadeo P."/>
            <person name="Zhao Q."/>
            <person name="Wortman J."/>
            <person name="Fraser-Liggett C."/>
            <person name="Carlton J."/>
        </authorList>
    </citation>
    <scope>NUCLEOTIDE SEQUENCE</scope>
    <source>
        <strain evidence="8">G3</strain>
    </source>
</reference>
<dbReference type="STRING" id="5722.A2FL92"/>
<evidence type="ECO:0000256" key="5">
    <source>
        <dbReference type="ARBA" id="ARBA00022840"/>
    </source>
</evidence>
<keyword evidence="5 7" id="KW-0067">ATP-binding</keyword>
<dbReference type="InterPro" id="IPR012721">
    <property type="entry name" value="Chap_CCT_theta"/>
</dbReference>
<dbReference type="AlphaFoldDB" id="A2FL92"/>
<dbReference type="SUPFAM" id="SSF48592">
    <property type="entry name" value="GroEL equatorial domain-like"/>
    <property type="match status" value="1"/>
</dbReference>
<accession>A2FL92</accession>
<dbReference type="EMBL" id="DS113864">
    <property type="protein sequence ID" value="EAX94308.1"/>
    <property type="molecule type" value="Genomic_DNA"/>
</dbReference>
<evidence type="ECO:0000256" key="2">
    <source>
        <dbReference type="ARBA" id="ARBA00008020"/>
    </source>
</evidence>
<dbReference type="GO" id="GO:0140662">
    <property type="term" value="F:ATP-dependent protein folding chaperone"/>
    <property type="evidence" value="ECO:0007669"/>
    <property type="project" value="InterPro"/>
</dbReference>
<evidence type="ECO:0000256" key="1">
    <source>
        <dbReference type="ARBA" id="ARBA00004496"/>
    </source>
</evidence>
<dbReference type="SUPFAM" id="SSF52029">
    <property type="entry name" value="GroEL apical domain-like"/>
    <property type="match status" value="1"/>
</dbReference>
<organism evidence="8 9">
    <name type="scientific">Trichomonas vaginalis (strain ATCC PRA-98 / G3)</name>
    <dbReference type="NCBI Taxonomy" id="412133"/>
    <lineage>
        <taxon>Eukaryota</taxon>
        <taxon>Metamonada</taxon>
        <taxon>Parabasalia</taxon>
        <taxon>Trichomonadida</taxon>
        <taxon>Trichomonadidae</taxon>
        <taxon>Trichomonas</taxon>
    </lineage>
</organism>
<evidence type="ECO:0000256" key="7">
    <source>
        <dbReference type="RuleBase" id="RU004187"/>
    </source>
</evidence>
<evidence type="ECO:0000313" key="9">
    <source>
        <dbReference type="Proteomes" id="UP000001542"/>
    </source>
</evidence>
<dbReference type="GO" id="GO:0005524">
    <property type="term" value="F:ATP binding"/>
    <property type="evidence" value="ECO:0007669"/>
    <property type="project" value="UniProtKB-KW"/>
</dbReference>
<dbReference type="NCBIfam" id="TIGR02346">
    <property type="entry name" value="chap_CCT_theta"/>
    <property type="match status" value="1"/>
</dbReference>
<reference evidence="8" key="2">
    <citation type="journal article" date="2007" name="Science">
        <title>Draft genome sequence of the sexually transmitted pathogen Trichomonas vaginalis.</title>
        <authorList>
            <person name="Carlton J.M."/>
            <person name="Hirt R.P."/>
            <person name="Silva J.C."/>
            <person name="Delcher A.L."/>
            <person name="Schatz M."/>
            <person name="Zhao Q."/>
            <person name="Wortman J.R."/>
            <person name="Bidwell S.L."/>
            <person name="Alsmark U.C.M."/>
            <person name="Besteiro S."/>
            <person name="Sicheritz-Ponten T."/>
            <person name="Noel C.J."/>
            <person name="Dacks J.B."/>
            <person name="Foster P.G."/>
            <person name="Simillion C."/>
            <person name="Van de Peer Y."/>
            <person name="Miranda-Saavedra D."/>
            <person name="Barton G.J."/>
            <person name="Westrop G.D."/>
            <person name="Mueller S."/>
            <person name="Dessi D."/>
            <person name="Fiori P.L."/>
            <person name="Ren Q."/>
            <person name="Paulsen I."/>
            <person name="Zhang H."/>
            <person name="Bastida-Corcuera F.D."/>
            <person name="Simoes-Barbosa A."/>
            <person name="Brown M.T."/>
            <person name="Hayes R.D."/>
            <person name="Mukherjee M."/>
            <person name="Okumura C.Y."/>
            <person name="Schneider R."/>
            <person name="Smith A.J."/>
            <person name="Vanacova S."/>
            <person name="Villalvazo M."/>
            <person name="Haas B.J."/>
            <person name="Pertea M."/>
            <person name="Feldblyum T.V."/>
            <person name="Utterback T.R."/>
            <person name="Shu C.L."/>
            <person name="Osoegawa K."/>
            <person name="de Jong P.J."/>
            <person name="Hrdy I."/>
            <person name="Horvathova L."/>
            <person name="Zubacova Z."/>
            <person name="Dolezal P."/>
            <person name="Malik S.B."/>
            <person name="Logsdon J.M. Jr."/>
            <person name="Henze K."/>
            <person name="Gupta A."/>
            <person name="Wang C.C."/>
            <person name="Dunne R.L."/>
            <person name="Upcroft J.A."/>
            <person name="Upcroft P."/>
            <person name="White O."/>
            <person name="Salzberg S.L."/>
            <person name="Tang P."/>
            <person name="Chiu C.-H."/>
            <person name="Lee Y.-S."/>
            <person name="Embley T.M."/>
            <person name="Coombs G.H."/>
            <person name="Mottram J.C."/>
            <person name="Tachezy J."/>
            <person name="Fraser-Liggett C.M."/>
            <person name="Johnson P.J."/>
        </authorList>
    </citation>
    <scope>NUCLEOTIDE SEQUENCE [LARGE SCALE GENOMIC DNA]</scope>
    <source>
        <strain evidence="8">G3</strain>
    </source>
</reference>
<dbReference type="InterPro" id="IPR027413">
    <property type="entry name" value="GROEL-like_equatorial_sf"/>
</dbReference>
<dbReference type="PRINTS" id="PR00304">
    <property type="entry name" value="TCOMPLEXTCP1"/>
</dbReference>
<dbReference type="GO" id="GO:0051082">
    <property type="term" value="F:unfolded protein binding"/>
    <property type="evidence" value="ECO:0000318"/>
    <property type="project" value="GO_Central"/>
</dbReference>
<dbReference type="InParanoid" id="A2FL92"/>
<sequence length="537" mass="58728">MAANKLSFNGFFKDGTRYFSGVDEVLLQNIDAVVDLSELTRTSIGPNGMKKIIKNHFGKLYVTGDAATILNEAEIQHPAAKMLVTASQMQAEQVGDGTNFVLVFGGELLRRATELVRAGINTKDIVAGYQKALAEALRILPTLDLGNKFNVDDKASVAACLKTPLSSHQYLDADFLSNIAAEACLMAYPNHNLRFNVDNVRYAKALGGSIQDSFVVKGFAIPREVVGTIRRKDDVKIALYTCSFDFAETDTKMNTVFTSGKQMEQFALSEENRMEQMVLSIKEKGVNVVVCQSKFTELGIHYLEKHGIMAVQLPSNWDIKRLARAVKAVPLLRIGAPTEDEIGHCKSVEAREIGSTPIVIFEADGEISTVIIRGATPNLIDDIERSLDDAVNSFRILTEHPLLVPGAGASEMELSTQISKFAESRPGMDQYGIRKFAEALEVIPRTIAENSGIRISEFMAKIRASHNKGESSSGVDVINMDIGNSIELGAWDIAHVKEWGMKFACEVACTLLRVDQICMAKKASGPAPRSMGARDED</sequence>
<evidence type="ECO:0000313" key="8">
    <source>
        <dbReference type="EMBL" id="EAX94308.1"/>
    </source>
</evidence>
<dbReference type="Gene3D" id="1.10.560.10">
    <property type="entry name" value="GroEL-like equatorial domain"/>
    <property type="match status" value="1"/>
</dbReference>
<comment type="similarity">
    <text evidence="2 7">Belongs to the TCP-1 chaperonin family.</text>
</comment>
<proteinExistence type="inferred from homology"/>
<dbReference type="Gene3D" id="3.30.260.10">
    <property type="entry name" value="TCP-1-like chaperonin intermediate domain"/>
    <property type="match status" value="1"/>
</dbReference>
<dbReference type="InterPro" id="IPR027409">
    <property type="entry name" value="GroEL-like_apical_dom_sf"/>
</dbReference>
<evidence type="ECO:0000256" key="3">
    <source>
        <dbReference type="ARBA" id="ARBA00022490"/>
    </source>
</evidence>
<dbReference type="GO" id="GO:0016887">
    <property type="term" value="F:ATP hydrolysis activity"/>
    <property type="evidence" value="ECO:0007669"/>
    <property type="project" value="InterPro"/>
</dbReference>
<dbReference type="CDD" id="cd03341">
    <property type="entry name" value="TCP1_theta"/>
    <property type="match status" value="1"/>
</dbReference>
<dbReference type="RefSeq" id="XP_001307238.1">
    <property type="nucleotide sequence ID" value="XM_001307237.1"/>
</dbReference>
<evidence type="ECO:0000256" key="4">
    <source>
        <dbReference type="ARBA" id="ARBA00022741"/>
    </source>
</evidence>
<keyword evidence="6 7" id="KW-0143">Chaperone</keyword>
<protein>
    <submittedName>
        <fullName evidence="8">TCP-1/cpn60 chaperonin family protein</fullName>
    </submittedName>
</protein>
<evidence type="ECO:0000256" key="6">
    <source>
        <dbReference type="ARBA" id="ARBA00023186"/>
    </source>
</evidence>